<dbReference type="EMBL" id="CAACYD010000007">
    <property type="protein sequence ID" value="VFA90242.1"/>
    <property type="molecule type" value="Genomic_DNA"/>
</dbReference>
<evidence type="ECO:0000313" key="3">
    <source>
        <dbReference type="EMBL" id="VFA90242.1"/>
    </source>
</evidence>
<dbReference type="InterPro" id="IPR020556">
    <property type="entry name" value="Amidase_CS"/>
</dbReference>
<proteinExistence type="predicted"/>
<evidence type="ECO:0000259" key="2">
    <source>
        <dbReference type="Pfam" id="PF01425"/>
    </source>
</evidence>
<dbReference type="Proteomes" id="UP000360750">
    <property type="component" value="Unassembled WGS sequence"/>
</dbReference>
<dbReference type="InterPro" id="IPR023631">
    <property type="entry name" value="Amidase_dom"/>
</dbReference>
<sequence length="485" mass="50845">MVPMQPLPMPQQTQVPVLGSTIEQLRAGFADGSTTPTEALELTIAHMEKVQPSINAIAATDVDAARESAAAATRRWEEGRQLGPLDGVPVTVKDSVNAVGLPWRHGTKPNDGLANAEVDAPPSARLREAGAVIVGKTTMPDFGMLASGVSSLYGIVRNPWDLSVTPGGSSSGAGASLAAGLTWGAIGTDIAGSVRLPAAHCGIVAIKPTQGRVPHLVPSTVRSAGPMGRTVADVAELFRVVGRFDARDSLALADEADCADPILPLDDVKGLRVGVLSDMGYGFPADAATLRTLRAAADVLAAGGCEIVDLPAPFAPGVYDALDTLYVVRARAELESHGDRGGEVLPGLVRWIEAAGPLSATDYERALGRVTADQMAFAAMQRDVDVVLSPVLPSAAFPAEHLGMNQDRPLEHCSFTAWFNQTGQPAVSMPFGEDGGHPVAIQLAGPRYADRRLLALAGWLEERRGTEPDWPLVPRTTPADVWKEA</sequence>
<evidence type="ECO:0000256" key="1">
    <source>
        <dbReference type="SAM" id="MobiDB-lite"/>
    </source>
</evidence>
<protein>
    <submittedName>
        <fullName evidence="3">Amidase</fullName>
        <ecNumber evidence="3">3.5.1.4</ecNumber>
    </submittedName>
</protein>
<comment type="caution">
    <text evidence="3">The sequence shown here is derived from an EMBL/GenBank/DDBJ whole genome shotgun (WGS) entry which is preliminary data.</text>
</comment>
<reference evidence="3 4" key="1">
    <citation type="submission" date="2019-02" db="EMBL/GenBank/DDBJ databases">
        <authorList>
            <consortium name="Pathogen Informatics"/>
        </authorList>
    </citation>
    <scope>NUCLEOTIDE SEQUENCE [LARGE SCALE GENOMIC DNA]</scope>
    <source>
        <strain evidence="3 4">3012STDY6756503</strain>
    </source>
</reference>
<dbReference type="Pfam" id="PF01425">
    <property type="entry name" value="Amidase"/>
    <property type="match status" value="1"/>
</dbReference>
<dbReference type="InterPro" id="IPR000120">
    <property type="entry name" value="Amidase"/>
</dbReference>
<dbReference type="PROSITE" id="PS00571">
    <property type="entry name" value="AMIDASES"/>
    <property type="match status" value="1"/>
</dbReference>
<evidence type="ECO:0000313" key="4">
    <source>
        <dbReference type="Proteomes" id="UP000360750"/>
    </source>
</evidence>
<feature type="region of interest" description="Disordered" evidence="1">
    <location>
        <begin position="466"/>
        <end position="485"/>
    </location>
</feature>
<keyword evidence="3" id="KW-0378">Hydrolase</keyword>
<accession>A0ABD7V7N7</accession>
<feature type="domain" description="Amidase" evidence="2">
    <location>
        <begin position="38"/>
        <end position="454"/>
    </location>
</feature>
<dbReference type="InterPro" id="IPR036928">
    <property type="entry name" value="AS_sf"/>
</dbReference>
<dbReference type="PANTHER" id="PTHR11895:SF173">
    <property type="entry name" value="GLUTAMYL-TRNA AMIDOTRANSFERASE SUBUNIT A"/>
    <property type="match status" value="1"/>
</dbReference>
<dbReference type="SUPFAM" id="SSF75304">
    <property type="entry name" value="Amidase signature (AS) enzymes"/>
    <property type="match status" value="1"/>
</dbReference>
<dbReference type="PANTHER" id="PTHR11895">
    <property type="entry name" value="TRANSAMIDASE"/>
    <property type="match status" value="1"/>
</dbReference>
<dbReference type="Gene3D" id="3.90.1300.10">
    <property type="entry name" value="Amidase signature (AS) domain"/>
    <property type="match status" value="1"/>
</dbReference>
<organism evidence="3 4">
    <name type="scientific">Gordonia paraffinivorans</name>
    <dbReference type="NCBI Taxonomy" id="175628"/>
    <lineage>
        <taxon>Bacteria</taxon>
        <taxon>Bacillati</taxon>
        <taxon>Actinomycetota</taxon>
        <taxon>Actinomycetes</taxon>
        <taxon>Mycobacteriales</taxon>
        <taxon>Gordoniaceae</taxon>
        <taxon>Gordonia</taxon>
    </lineage>
</organism>
<gene>
    <name evidence="3" type="primary">amdA</name>
    <name evidence="3" type="ORF">NCTC8139_03824</name>
</gene>
<dbReference type="GO" id="GO:0004040">
    <property type="term" value="F:amidase activity"/>
    <property type="evidence" value="ECO:0007669"/>
    <property type="project" value="UniProtKB-EC"/>
</dbReference>
<dbReference type="EC" id="3.5.1.4" evidence="3"/>
<dbReference type="AlphaFoldDB" id="A0ABD7V7N7"/>
<name>A0ABD7V7N7_9ACTN</name>